<dbReference type="SUPFAM" id="SSF56935">
    <property type="entry name" value="Porins"/>
    <property type="match status" value="1"/>
</dbReference>
<dbReference type="PATRIC" id="fig|1454001.3.peg.1796"/>
<reference evidence="2" key="1">
    <citation type="submission" date="2014-02" db="EMBL/GenBank/DDBJ databases">
        <title>Expanding our view of genomic diversity in Candidatus Accumulibacter clades.</title>
        <authorList>
            <person name="Skennerton C.T."/>
            <person name="Barr J.J."/>
            <person name="Slater F.R."/>
            <person name="Bond P.L."/>
            <person name="Tyson G.W."/>
        </authorList>
    </citation>
    <scope>NUCLEOTIDE SEQUENCE [LARGE SCALE GENOMIC DNA]</scope>
</reference>
<evidence type="ECO:0000313" key="2">
    <source>
        <dbReference type="EMBL" id="EXI67822.1"/>
    </source>
</evidence>
<evidence type="ECO:0000256" key="1">
    <source>
        <dbReference type="SAM" id="SignalP"/>
    </source>
</evidence>
<proteinExistence type="predicted"/>
<name>A0A011NTA7_9PROT</name>
<sequence>MRVRPSLRIIGRAVLLASLSVPAASAADALPKSRAALFADDEPAATPAAEDSREALFGDDLPARQQTVEPPSSRDSLFAGDDLQSSAMAAAGTAAIASPPAVKGFFQNRMAYTWPNPSHWSEMMNHFDLSAQGRLSSNVKWKLGARVDYDAVYSLTDFYPQSVENDQRFNFLLRENYLDISADNWDFRLGRQQIVWGEMVGLFFGDVVSAKDVRHFVLPEFEILRIPQWAARAEYFKDDFHAEFLWIPLASYDNIGKPGAQFFAYTPPPPPGFQTVFLNERFPSSSLSNTNYGLRLSVLRDGWDVAAFAYSSMSAAPTFYRQVIDNPQPTVVYEARHKRIDQFGTTLAKDFGSMVLKAEAVYTRGRGFELNNFSSLGDADGVVEQNVLGWVVGLDYNEIADTRINVQLFQQHIFDRDPGIIPETNENGYSLLVNHKFGDKVEAQVLWISSLNRSDWMLRPRVSWNFEKNWRAAVGVDIFHGPPLGYFGRYDANDRVYTEVRYSF</sequence>
<keyword evidence="3" id="KW-1185">Reference proteome</keyword>
<dbReference type="Proteomes" id="UP000020218">
    <property type="component" value="Unassembled WGS sequence"/>
</dbReference>
<feature type="chain" id="PRO_5001461063" description="Alginate export domain-containing protein" evidence="1">
    <location>
        <begin position="27"/>
        <end position="504"/>
    </location>
</feature>
<dbReference type="STRING" id="1454001.AW08_01763"/>
<dbReference type="EMBL" id="JFAX01000008">
    <property type="protein sequence ID" value="EXI67822.1"/>
    <property type="molecule type" value="Genomic_DNA"/>
</dbReference>
<organism evidence="2 3">
    <name type="scientific">Candidatus Accumulibacter adjunctus</name>
    <dbReference type="NCBI Taxonomy" id="1454001"/>
    <lineage>
        <taxon>Bacteria</taxon>
        <taxon>Pseudomonadati</taxon>
        <taxon>Pseudomonadota</taxon>
        <taxon>Betaproteobacteria</taxon>
        <taxon>Candidatus Accumulibacter</taxon>
    </lineage>
</organism>
<feature type="signal peptide" evidence="1">
    <location>
        <begin position="1"/>
        <end position="26"/>
    </location>
</feature>
<dbReference type="Pfam" id="PF06980">
    <property type="entry name" value="DUF1302"/>
    <property type="match status" value="1"/>
</dbReference>
<accession>A0A011NTA7</accession>
<gene>
    <name evidence="2" type="ORF">AW08_01763</name>
</gene>
<keyword evidence="1" id="KW-0732">Signal</keyword>
<protein>
    <recommendedName>
        <fullName evidence="4">Alginate export domain-containing protein</fullName>
    </recommendedName>
</protein>
<comment type="caution">
    <text evidence="2">The sequence shown here is derived from an EMBL/GenBank/DDBJ whole genome shotgun (WGS) entry which is preliminary data.</text>
</comment>
<evidence type="ECO:0000313" key="3">
    <source>
        <dbReference type="Proteomes" id="UP000020218"/>
    </source>
</evidence>
<evidence type="ECO:0008006" key="4">
    <source>
        <dbReference type="Google" id="ProtNLM"/>
    </source>
</evidence>
<dbReference type="InterPro" id="IPR010727">
    <property type="entry name" value="DUF1302"/>
</dbReference>
<dbReference type="AlphaFoldDB" id="A0A011NTA7"/>